<comment type="caution">
    <text evidence="2">The sequence shown here is derived from an EMBL/GenBank/DDBJ whole genome shotgun (WGS) entry which is preliminary data.</text>
</comment>
<dbReference type="Gene3D" id="3.40.30.10">
    <property type="entry name" value="Glutaredoxin"/>
    <property type="match status" value="1"/>
</dbReference>
<evidence type="ECO:0000259" key="1">
    <source>
        <dbReference type="Pfam" id="PF01323"/>
    </source>
</evidence>
<evidence type="ECO:0000313" key="2">
    <source>
        <dbReference type="EMBL" id="PSR52736.1"/>
    </source>
</evidence>
<dbReference type="OrthoDB" id="9799122at2"/>
<sequence>MAKSKIKIDIISDINCPWCYLGEARLQQALTQTNDQYVAEITFKPFELNPNAAPEGEDKQEYFIRHYGSEALPRLHASSKQLTEAGKAEGIVFNFEKADKVHNTFNGHRLIWLAGQYGVQVAVAKALFAANFTHGENVNDPAVLTLIGRQHGIPAEKLENFFATDEGKKEVKSLESWAQQVGISGVPAFIMNDQYLVSGAQPAETFLRVFEQIAPELKPISTDGPSCEVNGIC</sequence>
<dbReference type="AlphaFoldDB" id="A0A2T2YB73"/>
<dbReference type="PANTHER" id="PTHR13887">
    <property type="entry name" value="GLUTATHIONE S-TRANSFERASE KAPPA"/>
    <property type="match status" value="1"/>
</dbReference>
<dbReference type="Proteomes" id="UP000240357">
    <property type="component" value="Unassembled WGS sequence"/>
</dbReference>
<accession>A0A2T2YB73</accession>
<dbReference type="SUPFAM" id="SSF52833">
    <property type="entry name" value="Thioredoxin-like"/>
    <property type="match status" value="1"/>
</dbReference>
<dbReference type="InterPro" id="IPR036249">
    <property type="entry name" value="Thioredoxin-like_sf"/>
</dbReference>
<evidence type="ECO:0000313" key="3">
    <source>
        <dbReference type="Proteomes" id="UP000240357"/>
    </source>
</evidence>
<dbReference type="RefSeq" id="WP_106926656.1">
    <property type="nucleotide sequence ID" value="NZ_PYFT01000001.1"/>
</dbReference>
<proteinExistence type="predicted"/>
<keyword evidence="3" id="KW-1185">Reference proteome</keyword>
<dbReference type="Pfam" id="PF01323">
    <property type="entry name" value="DSBA"/>
    <property type="match status" value="1"/>
</dbReference>
<reference evidence="2 3" key="1">
    <citation type="submission" date="2018-03" db="EMBL/GenBank/DDBJ databases">
        <title>Adhaeribacter sp. HMF7605 Genome sequencing and assembly.</title>
        <authorList>
            <person name="Kang H."/>
            <person name="Kang J."/>
            <person name="Cha I."/>
            <person name="Kim H."/>
            <person name="Joh K."/>
        </authorList>
    </citation>
    <scope>NUCLEOTIDE SEQUENCE [LARGE SCALE GENOMIC DNA]</scope>
    <source>
        <strain evidence="2 3">HMF7605</strain>
    </source>
</reference>
<organism evidence="2 3">
    <name type="scientific">Adhaeribacter arboris</name>
    <dbReference type="NCBI Taxonomy" id="2072846"/>
    <lineage>
        <taxon>Bacteria</taxon>
        <taxon>Pseudomonadati</taxon>
        <taxon>Bacteroidota</taxon>
        <taxon>Cytophagia</taxon>
        <taxon>Cytophagales</taxon>
        <taxon>Hymenobacteraceae</taxon>
        <taxon>Adhaeribacter</taxon>
    </lineage>
</organism>
<dbReference type="GO" id="GO:0016491">
    <property type="term" value="F:oxidoreductase activity"/>
    <property type="evidence" value="ECO:0007669"/>
    <property type="project" value="InterPro"/>
</dbReference>
<dbReference type="InterPro" id="IPR001853">
    <property type="entry name" value="DSBA-like_thioredoxin_dom"/>
</dbReference>
<feature type="domain" description="DSBA-like thioredoxin" evidence="1">
    <location>
        <begin position="8"/>
        <end position="208"/>
    </location>
</feature>
<dbReference type="PANTHER" id="PTHR13887:SF41">
    <property type="entry name" value="THIOREDOXIN SUPERFAMILY PROTEIN"/>
    <property type="match status" value="1"/>
</dbReference>
<dbReference type="CDD" id="cd03024">
    <property type="entry name" value="DsbA_FrnE"/>
    <property type="match status" value="1"/>
</dbReference>
<dbReference type="EMBL" id="PYFT01000001">
    <property type="protein sequence ID" value="PSR52736.1"/>
    <property type="molecule type" value="Genomic_DNA"/>
</dbReference>
<name>A0A2T2YB73_9BACT</name>
<protein>
    <submittedName>
        <fullName evidence="2">DsbA family oxidoreductase</fullName>
    </submittedName>
</protein>
<gene>
    <name evidence="2" type="ORF">AHMF7605_03960</name>
</gene>